<dbReference type="CDD" id="cd01335">
    <property type="entry name" value="Radical_SAM"/>
    <property type="match status" value="1"/>
</dbReference>
<dbReference type="Gene3D" id="3.80.30.30">
    <property type="match status" value="1"/>
</dbReference>
<evidence type="ECO:0000313" key="5">
    <source>
        <dbReference type="EMBL" id="SEW41456.1"/>
    </source>
</evidence>
<dbReference type="PANTHER" id="PTHR43432:SF5">
    <property type="entry name" value="ELP3_MIAA_NIFB-LIKE RADICAL SAM CORE DOMAIN-CONTAINING PROTEIN"/>
    <property type="match status" value="1"/>
</dbReference>
<dbReference type="Pfam" id="PF04055">
    <property type="entry name" value="Radical_SAM"/>
    <property type="match status" value="1"/>
</dbReference>
<evidence type="ECO:0000256" key="3">
    <source>
        <dbReference type="ARBA" id="ARBA00023014"/>
    </source>
</evidence>
<evidence type="ECO:0000259" key="4">
    <source>
        <dbReference type="Pfam" id="PF04055"/>
    </source>
</evidence>
<dbReference type="Proteomes" id="UP000199701">
    <property type="component" value="Unassembled WGS sequence"/>
</dbReference>
<keyword evidence="1" id="KW-0479">Metal-binding</keyword>
<dbReference type="SUPFAM" id="SSF102114">
    <property type="entry name" value="Radical SAM enzymes"/>
    <property type="match status" value="1"/>
</dbReference>
<organism evidence="5 6">
    <name type="scientific">[Clostridium] fimetarium</name>
    <dbReference type="NCBI Taxonomy" id="99656"/>
    <lineage>
        <taxon>Bacteria</taxon>
        <taxon>Bacillati</taxon>
        <taxon>Bacillota</taxon>
        <taxon>Clostridia</taxon>
        <taxon>Lachnospirales</taxon>
        <taxon>Lachnospiraceae</taxon>
    </lineage>
</organism>
<dbReference type="STRING" id="99656.SAMN05421659_11753"/>
<reference evidence="5 6" key="1">
    <citation type="submission" date="2016-10" db="EMBL/GenBank/DDBJ databases">
        <authorList>
            <person name="de Groot N.N."/>
        </authorList>
    </citation>
    <scope>NUCLEOTIDE SEQUENCE [LARGE SCALE GENOMIC DNA]</scope>
    <source>
        <strain evidence="5 6">DSM 9179</strain>
    </source>
</reference>
<feature type="domain" description="Radical SAM core" evidence="4">
    <location>
        <begin position="27"/>
        <end position="192"/>
    </location>
</feature>
<gene>
    <name evidence="5" type="ORF">SAMN05421659_11753</name>
</gene>
<dbReference type="InterPro" id="IPR007197">
    <property type="entry name" value="rSAM"/>
</dbReference>
<keyword evidence="2" id="KW-0408">Iron</keyword>
<dbReference type="InterPro" id="IPR040086">
    <property type="entry name" value="MJ0683-like"/>
</dbReference>
<dbReference type="PANTHER" id="PTHR43432">
    <property type="entry name" value="SLR0285 PROTEIN"/>
    <property type="match status" value="1"/>
</dbReference>
<dbReference type="GO" id="GO:0046872">
    <property type="term" value="F:metal ion binding"/>
    <property type="evidence" value="ECO:0007669"/>
    <property type="project" value="UniProtKB-KW"/>
</dbReference>
<dbReference type="SFLD" id="SFLDS00029">
    <property type="entry name" value="Radical_SAM"/>
    <property type="match status" value="1"/>
</dbReference>
<dbReference type="GO" id="GO:0016829">
    <property type="term" value="F:lyase activity"/>
    <property type="evidence" value="ECO:0007669"/>
    <property type="project" value="UniProtKB-KW"/>
</dbReference>
<dbReference type="SFLD" id="SFLDG01084">
    <property type="entry name" value="Uncharacterised_Radical_SAM_Su"/>
    <property type="match status" value="1"/>
</dbReference>
<keyword evidence="3" id="KW-0411">Iron-sulfur</keyword>
<keyword evidence="5" id="KW-0456">Lyase</keyword>
<dbReference type="RefSeq" id="WP_092456723.1">
    <property type="nucleotide sequence ID" value="NZ_FOJI01000017.1"/>
</dbReference>
<evidence type="ECO:0000256" key="1">
    <source>
        <dbReference type="ARBA" id="ARBA00022723"/>
    </source>
</evidence>
<proteinExistence type="predicted"/>
<dbReference type="AlphaFoldDB" id="A0A1I0RKE8"/>
<accession>A0A1I0RKE8</accession>
<protein>
    <submittedName>
        <fullName evidence="5">DNA repair photolyase</fullName>
    </submittedName>
</protein>
<dbReference type="EMBL" id="FOJI01000017">
    <property type="protein sequence ID" value="SEW41456.1"/>
    <property type="molecule type" value="Genomic_DNA"/>
</dbReference>
<dbReference type="InterPro" id="IPR058240">
    <property type="entry name" value="rSAM_sf"/>
</dbReference>
<evidence type="ECO:0000313" key="6">
    <source>
        <dbReference type="Proteomes" id="UP000199701"/>
    </source>
</evidence>
<sequence>MINAIQAKSIMQKKNNGDKWFGTDYNMNLYKGCCHGCIYCDSRSDCYHIDNFDSVRLKENCINILEQDLRSKRNTGVVGIGAMSDTYNPFEKQYEITRDSLKLLAQYGFGTSIDTKSSLVKRDIDILKKIAEHNSCIVKLTITTADDELCKIIEPNVCVSSKRFEAIRELASNGIFTGVLLMPILPYINNTEENIKTIINKAAEAGAKFVYAMFGVTLRENQRDYYYQKLDEHFPGMKKKYIEKYGVSYTCTSDNAKELYEMYVSECKRLGLLYKMEDIIEAYKGANSYEQISLF</sequence>
<name>A0A1I0RKE8_9FIRM</name>
<evidence type="ECO:0000256" key="2">
    <source>
        <dbReference type="ARBA" id="ARBA00023004"/>
    </source>
</evidence>
<keyword evidence="6" id="KW-1185">Reference proteome</keyword>
<dbReference type="GO" id="GO:0051536">
    <property type="term" value="F:iron-sulfur cluster binding"/>
    <property type="evidence" value="ECO:0007669"/>
    <property type="project" value="UniProtKB-KW"/>
</dbReference>
<dbReference type="OrthoDB" id="9785699at2"/>